<dbReference type="EMBL" id="CTEE01000001">
    <property type="protein sequence ID" value="CQD21677.1"/>
    <property type="molecule type" value="Genomic_DNA"/>
</dbReference>
<dbReference type="Pfam" id="PF01494">
    <property type="entry name" value="FAD_binding_3"/>
    <property type="match status" value="1"/>
</dbReference>
<dbReference type="InterPro" id="IPR002938">
    <property type="entry name" value="FAD-bd"/>
</dbReference>
<dbReference type="PANTHER" id="PTHR43422:SF3">
    <property type="entry name" value="THIAMINE THIAZOLE SYNTHASE"/>
    <property type="match status" value="1"/>
</dbReference>
<dbReference type="RefSeq" id="WP_090607316.1">
    <property type="nucleotide sequence ID" value="NZ_CTEE01000001.1"/>
</dbReference>
<evidence type="ECO:0000259" key="1">
    <source>
        <dbReference type="Pfam" id="PF01494"/>
    </source>
</evidence>
<dbReference type="OrthoDB" id="9790035at2"/>
<evidence type="ECO:0000313" key="2">
    <source>
        <dbReference type="EMBL" id="CQD21677.1"/>
    </source>
</evidence>
<dbReference type="STRING" id="141349.BN1232_05345"/>
<name>A0A0E4H1K1_MYCLN</name>
<organism evidence="2 3">
    <name type="scientific">Mycobacterium lentiflavum</name>
    <dbReference type="NCBI Taxonomy" id="141349"/>
    <lineage>
        <taxon>Bacteria</taxon>
        <taxon>Bacillati</taxon>
        <taxon>Actinomycetota</taxon>
        <taxon>Actinomycetes</taxon>
        <taxon>Mycobacteriales</taxon>
        <taxon>Mycobacteriaceae</taxon>
        <taxon>Mycobacterium</taxon>
        <taxon>Mycobacterium simiae complex</taxon>
    </lineage>
</organism>
<dbReference type="GO" id="GO:0071949">
    <property type="term" value="F:FAD binding"/>
    <property type="evidence" value="ECO:0007669"/>
    <property type="project" value="InterPro"/>
</dbReference>
<gene>
    <name evidence="2" type="ORF">BN1232_05345</name>
</gene>
<dbReference type="PANTHER" id="PTHR43422">
    <property type="entry name" value="THIAMINE THIAZOLE SYNTHASE"/>
    <property type="match status" value="1"/>
</dbReference>
<dbReference type="InterPro" id="IPR036188">
    <property type="entry name" value="FAD/NAD-bd_sf"/>
</dbReference>
<protein>
    <submittedName>
        <fullName evidence="2">2-polyprenyl-6-methoxyphenol hydroxylase-like oxidoreductase</fullName>
    </submittedName>
</protein>
<dbReference type="Gene3D" id="3.50.50.60">
    <property type="entry name" value="FAD/NAD(P)-binding domain"/>
    <property type="match status" value="1"/>
</dbReference>
<dbReference type="SUPFAM" id="SSF51905">
    <property type="entry name" value="FAD/NAD(P)-binding domain"/>
    <property type="match status" value="1"/>
</dbReference>
<proteinExistence type="predicted"/>
<dbReference type="AlphaFoldDB" id="A0A0E4H1K1"/>
<sequence length="463" mass="50902">MAKIGIHAVVLGASMAGLLAARSLSEFYDVVTVVDRDPLPDIGVPRRGVPQGKHLHGLLPRGAQVLEEFFPGILDELVVDGAHYVDGRDLSQLYYDVGGHLMVRTGSATSFTAYLATRPFLEDHVRARLRAIRNVTLLDEHDIVELTSTADQHRVNGAQVVDRRTREDRTLHADLVVDATGRGARTPAWLDSLGYDRPREDEVRMELTYVSQPLSMTPDALHELGFVVGPVPGRPRGLGILHSENDTWMFTVFGLAGHGPHPDLMSMCDFVEDFAPPHLLAAIQAAEPIGEPTRHRTPSSRWRRYDKMRRFPQGLLVVGDAICSFNPIYGQGMTVAALEALTLRDCLLSGTRDLAHRFFRAAAVPIRQAWELSASPDLCLPEIVGTPSLLTRLLNAYVDRVLTAAEYDPDAVDQFVRVTALVDPATALLRPGMLWRVALANRRRQPVGQQANVGLGLAGNLAR</sequence>
<evidence type="ECO:0000313" key="3">
    <source>
        <dbReference type="Proteomes" id="UP000199251"/>
    </source>
</evidence>
<dbReference type="Proteomes" id="UP000199251">
    <property type="component" value="Unassembled WGS sequence"/>
</dbReference>
<accession>A0A0E4H1K1</accession>
<feature type="domain" description="FAD-binding" evidence="1">
    <location>
        <begin position="9"/>
        <end position="347"/>
    </location>
</feature>
<reference evidence="2 3" key="1">
    <citation type="submission" date="2015-03" db="EMBL/GenBank/DDBJ databases">
        <authorList>
            <person name="Urmite Genomes"/>
        </authorList>
    </citation>
    <scope>NUCLEOTIDE SEQUENCE [LARGE SCALE GENOMIC DNA]</scope>
    <source>
        <strain evidence="2 3">CSUR P1491</strain>
    </source>
</reference>